<name>A0A6T0HKM1_EMIHU</name>
<feature type="compositionally biased region" description="Low complexity" evidence="1">
    <location>
        <begin position="100"/>
        <end position="130"/>
    </location>
</feature>
<protein>
    <submittedName>
        <fullName evidence="2">Uncharacterized protein</fullName>
    </submittedName>
</protein>
<proteinExistence type="predicted"/>
<reference evidence="2" key="1">
    <citation type="submission" date="2021-01" db="EMBL/GenBank/DDBJ databases">
        <authorList>
            <person name="Corre E."/>
            <person name="Pelletier E."/>
            <person name="Niang G."/>
            <person name="Scheremetjew M."/>
            <person name="Finn R."/>
            <person name="Kale V."/>
            <person name="Holt S."/>
            <person name="Cochrane G."/>
            <person name="Meng A."/>
            <person name="Brown T."/>
            <person name="Cohen L."/>
        </authorList>
    </citation>
    <scope>NUCLEOTIDE SEQUENCE</scope>
    <source>
        <strain evidence="2">379</strain>
    </source>
</reference>
<feature type="region of interest" description="Disordered" evidence="1">
    <location>
        <begin position="100"/>
        <end position="186"/>
    </location>
</feature>
<gene>
    <name evidence="2" type="ORF">EHUX00137_LOCUS44973</name>
</gene>
<feature type="compositionally biased region" description="Low complexity" evidence="1">
    <location>
        <begin position="48"/>
        <end position="62"/>
    </location>
</feature>
<evidence type="ECO:0000313" key="2">
    <source>
        <dbReference type="EMBL" id="CAE0595413.1"/>
    </source>
</evidence>
<sequence>MGSRQKRRFEVEPLASPVGGRGDDSDDGWCTTPGGSVAATPRLNACDSPRSSACGSSASAESPWFRMEARHTDLPAFGWNRQHSQPMCLSELSSCLDTAAAEPRASAMSASSASSSSSASSRRPFASPAAPKLPSRPAPRGVHAVPAWCGGAAPDAAPRKPAFRRVGAAWTPPPVDRPSAPEVAMR</sequence>
<dbReference type="AlphaFoldDB" id="A0A6T0HKM1"/>
<accession>A0A6T0HKM1</accession>
<evidence type="ECO:0000256" key="1">
    <source>
        <dbReference type="SAM" id="MobiDB-lite"/>
    </source>
</evidence>
<organism evidence="2">
    <name type="scientific">Emiliania huxleyi</name>
    <name type="common">Coccolithophore</name>
    <name type="synonym">Pontosphaera huxleyi</name>
    <dbReference type="NCBI Taxonomy" id="2903"/>
    <lineage>
        <taxon>Eukaryota</taxon>
        <taxon>Haptista</taxon>
        <taxon>Haptophyta</taxon>
        <taxon>Prymnesiophyceae</taxon>
        <taxon>Isochrysidales</taxon>
        <taxon>Noelaerhabdaceae</taxon>
        <taxon>Emiliania</taxon>
    </lineage>
</organism>
<feature type="region of interest" description="Disordered" evidence="1">
    <location>
        <begin position="1"/>
        <end position="62"/>
    </location>
</feature>
<dbReference type="EMBL" id="HBIR01057860">
    <property type="protein sequence ID" value="CAE0595413.1"/>
    <property type="molecule type" value="Transcribed_RNA"/>
</dbReference>